<name>A0A8S1KXY8_PARPR</name>
<organism evidence="1 2">
    <name type="scientific">Paramecium primaurelia</name>
    <dbReference type="NCBI Taxonomy" id="5886"/>
    <lineage>
        <taxon>Eukaryota</taxon>
        <taxon>Sar</taxon>
        <taxon>Alveolata</taxon>
        <taxon>Ciliophora</taxon>
        <taxon>Intramacronucleata</taxon>
        <taxon>Oligohymenophorea</taxon>
        <taxon>Peniculida</taxon>
        <taxon>Parameciidae</taxon>
        <taxon>Paramecium</taxon>
    </lineage>
</organism>
<dbReference type="OMA" id="LCYISNT"/>
<accession>A0A8S1KXY8</accession>
<protein>
    <submittedName>
        <fullName evidence="1">Uncharacterized protein</fullName>
    </submittedName>
</protein>
<dbReference type="EMBL" id="CAJJDM010000029">
    <property type="protein sequence ID" value="CAD8060349.1"/>
    <property type="molecule type" value="Genomic_DNA"/>
</dbReference>
<gene>
    <name evidence="1" type="ORF">PPRIM_AZ9-3.1.T0300090</name>
</gene>
<sequence length="91" mass="10671">MGCHYTKTQEIKQSRQIKPKFIIQKKEPNTLSQVTTDQIKEDLEDIKPPKLCYISNTNRGGGINKNHHIEREIGGKKEIFSQLYIRPYEKK</sequence>
<keyword evidence="2" id="KW-1185">Reference proteome</keyword>
<reference evidence="1" key="1">
    <citation type="submission" date="2021-01" db="EMBL/GenBank/DDBJ databases">
        <authorList>
            <consortium name="Genoscope - CEA"/>
            <person name="William W."/>
        </authorList>
    </citation>
    <scope>NUCLEOTIDE SEQUENCE</scope>
</reference>
<comment type="caution">
    <text evidence="1">The sequence shown here is derived from an EMBL/GenBank/DDBJ whole genome shotgun (WGS) entry which is preliminary data.</text>
</comment>
<evidence type="ECO:0000313" key="1">
    <source>
        <dbReference type="EMBL" id="CAD8060349.1"/>
    </source>
</evidence>
<evidence type="ECO:0000313" key="2">
    <source>
        <dbReference type="Proteomes" id="UP000688137"/>
    </source>
</evidence>
<dbReference type="AlphaFoldDB" id="A0A8S1KXY8"/>
<proteinExistence type="predicted"/>
<dbReference type="Proteomes" id="UP000688137">
    <property type="component" value="Unassembled WGS sequence"/>
</dbReference>